<protein>
    <submittedName>
        <fullName evidence="1">Uncharacterized protein</fullName>
    </submittedName>
</protein>
<dbReference type="EMBL" id="CP001037">
    <property type="protein sequence ID" value="ACC82511.1"/>
    <property type="molecule type" value="Genomic_DNA"/>
</dbReference>
<dbReference type="Proteomes" id="UP000001191">
    <property type="component" value="Chromosome"/>
</dbReference>
<evidence type="ECO:0000313" key="1">
    <source>
        <dbReference type="EMBL" id="ACC82511.1"/>
    </source>
</evidence>
<dbReference type="KEGG" id="npu:Npun_F4133"/>
<dbReference type="HOGENOM" id="CLU_2771766_0_0_3"/>
<organism evidence="1 2">
    <name type="scientific">Nostoc punctiforme (strain ATCC 29133 / PCC 73102)</name>
    <dbReference type="NCBI Taxonomy" id="63737"/>
    <lineage>
        <taxon>Bacteria</taxon>
        <taxon>Bacillati</taxon>
        <taxon>Cyanobacteriota</taxon>
        <taxon>Cyanophyceae</taxon>
        <taxon>Nostocales</taxon>
        <taxon>Nostocaceae</taxon>
        <taxon>Nostoc</taxon>
    </lineage>
</organism>
<keyword evidence="2" id="KW-1185">Reference proteome</keyword>
<proteinExistence type="predicted"/>
<dbReference type="AlphaFoldDB" id="B2J7R6"/>
<sequence length="69" mass="8092">MYQLLQILTYSQTQQNGLVCPKRIDTLWQVYYTEKFPDEKIKKNMTQKIIYGTVSDDGIKQVGEGFENL</sequence>
<gene>
    <name evidence="1" type="ordered locus">Npun_F4133</name>
</gene>
<reference evidence="2" key="1">
    <citation type="submission" date="2008-04" db="EMBL/GenBank/DDBJ databases">
        <title>Complete sequence of chromosome of Nostoc punctiforme ATCC 29133.</title>
        <authorList>
            <consortium name="US DOE Joint Genome Institute"/>
            <person name="Copeland A."/>
            <person name="Lucas S."/>
            <person name="Lapidus A."/>
            <person name="Glavina del Rio T."/>
            <person name="Dalin E."/>
            <person name="Tice H."/>
            <person name="Pitluck S."/>
            <person name="Chain P."/>
            <person name="Malfatti S."/>
            <person name="Shin M."/>
            <person name="Vergez L."/>
            <person name="Schmutz J."/>
            <person name="Larimer F."/>
            <person name="Land M."/>
            <person name="Hauser L."/>
            <person name="Kyrpides N."/>
            <person name="Kim E."/>
            <person name="Meeks J.C."/>
            <person name="Elhai J."/>
            <person name="Campbell E.L."/>
            <person name="Thiel T."/>
            <person name="Longmire J."/>
            <person name="Potts M."/>
            <person name="Atlas R."/>
        </authorList>
    </citation>
    <scope>NUCLEOTIDE SEQUENCE [LARGE SCALE GENOMIC DNA]</scope>
    <source>
        <strain evidence="2">ATCC 29133 / PCC 73102</strain>
    </source>
</reference>
<reference evidence="1 2" key="2">
    <citation type="journal article" date="2013" name="Plant Physiol.">
        <title>A Nostoc punctiforme Sugar Transporter Necessary to Establish a Cyanobacterium-Plant Symbiosis.</title>
        <authorList>
            <person name="Ekman M."/>
            <person name="Picossi S."/>
            <person name="Campbell E.L."/>
            <person name="Meeks J.C."/>
            <person name="Flores E."/>
        </authorList>
    </citation>
    <scope>NUCLEOTIDE SEQUENCE [LARGE SCALE GENOMIC DNA]</scope>
    <source>
        <strain evidence="2">ATCC 29133 / PCC 73102</strain>
    </source>
</reference>
<name>B2J7R6_NOSP7</name>
<accession>B2J7R6</accession>
<evidence type="ECO:0000313" key="2">
    <source>
        <dbReference type="Proteomes" id="UP000001191"/>
    </source>
</evidence>
<dbReference type="EnsemblBacteria" id="ACC82511">
    <property type="protein sequence ID" value="ACC82511"/>
    <property type="gene ID" value="Npun_F4133"/>
</dbReference>